<reference evidence="1" key="1">
    <citation type="submission" date="2022-01" db="EMBL/GenBank/DDBJ databases">
        <authorList>
            <person name="King R."/>
        </authorList>
    </citation>
    <scope>NUCLEOTIDE SEQUENCE</scope>
</reference>
<dbReference type="Proteomes" id="UP001152798">
    <property type="component" value="Chromosome 7"/>
</dbReference>
<evidence type="ECO:0000313" key="2">
    <source>
        <dbReference type="Proteomes" id="UP001152798"/>
    </source>
</evidence>
<dbReference type="GO" id="GO:0003777">
    <property type="term" value="F:microtubule motor activity"/>
    <property type="evidence" value="ECO:0007669"/>
    <property type="project" value="InterPro"/>
</dbReference>
<protein>
    <submittedName>
        <fullName evidence="1">Uncharacterized protein</fullName>
    </submittedName>
</protein>
<gene>
    <name evidence="1" type="ORF">NEZAVI_LOCUS14645</name>
</gene>
<dbReference type="GO" id="GO:0007018">
    <property type="term" value="P:microtubule-based movement"/>
    <property type="evidence" value="ECO:0007669"/>
    <property type="project" value="InterPro"/>
</dbReference>
<sequence length="192" mass="20698">MVNLMEVLAVDVRLFYDDFNVEEKIMLLTCPVEVPQVKVMLKVGEQEPDSPLTVDARRRQVTLTDPAAASTTAPEDRRLAVAAPKMFAFDAIFTQQDPRGSAVPNAELLSPAGTSLLNMVLPSLGANPLLRGSSMMDDEAPKREEQLLGGEVCATALTDIIHAVLNGADGCLFTFGHSRLACKGKLRPYGVS</sequence>
<keyword evidence="2" id="KW-1185">Reference proteome</keyword>
<dbReference type="PANTHER" id="PTHR21608">
    <property type="entry name" value="KINESIN-LIKE PROTEIN CG14535"/>
    <property type="match status" value="1"/>
</dbReference>
<proteinExistence type="predicted"/>
<name>A0A9P0MTN7_NEZVI</name>
<evidence type="ECO:0000313" key="1">
    <source>
        <dbReference type="EMBL" id="CAH1406778.1"/>
    </source>
</evidence>
<dbReference type="EMBL" id="OV725083">
    <property type="protein sequence ID" value="CAH1406778.1"/>
    <property type="molecule type" value="Genomic_DNA"/>
</dbReference>
<dbReference type="PANTHER" id="PTHR21608:SF7">
    <property type="entry name" value="KINESIN-LIKE PROTEIN CG14535"/>
    <property type="match status" value="1"/>
</dbReference>
<dbReference type="InterPro" id="IPR027640">
    <property type="entry name" value="Kinesin-like_fam"/>
</dbReference>
<dbReference type="AlphaFoldDB" id="A0A9P0MTN7"/>
<organism evidence="1 2">
    <name type="scientific">Nezara viridula</name>
    <name type="common">Southern green stink bug</name>
    <name type="synonym">Cimex viridulus</name>
    <dbReference type="NCBI Taxonomy" id="85310"/>
    <lineage>
        <taxon>Eukaryota</taxon>
        <taxon>Metazoa</taxon>
        <taxon>Ecdysozoa</taxon>
        <taxon>Arthropoda</taxon>
        <taxon>Hexapoda</taxon>
        <taxon>Insecta</taxon>
        <taxon>Pterygota</taxon>
        <taxon>Neoptera</taxon>
        <taxon>Paraneoptera</taxon>
        <taxon>Hemiptera</taxon>
        <taxon>Heteroptera</taxon>
        <taxon>Panheteroptera</taxon>
        <taxon>Pentatomomorpha</taxon>
        <taxon>Pentatomoidea</taxon>
        <taxon>Pentatomidae</taxon>
        <taxon>Pentatominae</taxon>
        <taxon>Nezara</taxon>
    </lineage>
</organism>
<accession>A0A9P0MTN7</accession>
<dbReference type="OrthoDB" id="8862460at2759"/>